<dbReference type="EMBL" id="LUKF01000020">
    <property type="protein sequence ID" value="KYG60394.1"/>
    <property type="molecule type" value="Genomic_DNA"/>
</dbReference>
<dbReference type="Gene3D" id="2.40.160.20">
    <property type="match status" value="1"/>
</dbReference>
<dbReference type="OrthoDB" id="5290713at2"/>
<proteinExistence type="predicted"/>
<evidence type="ECO:0000313" key="4">
    <source>
        <dbReference type="Proteomes" id="UP000075391"/>
    </source>
</evidence>
<dbReference type="SUPFAM" id="SSF56925">
    <property type="entry name" value="OMPA-like"/>
    <property type="match status" value="1"/>
</dbReference>
<feature type="region of interest" description="Disordered" evidence="1">
    <location>
        <begin position="95"/>
        <end position="114"/>
    </location>
</feature>
<dbReference type="RefSeq" id="WP_063245160.1">
    <property type="nucleotide sequence ID" value="NZ_LUKF01000020.1"/>
</dbReference>
<dbReference type="PROSITE" id="PS51257">
    <property type="entry name" value="PROKAR_LIPOPROTEIN"/>
    <property type="match status" value="1"/>
</dbReference>
<dbReference type="InterPro" id="IPR011250">
    <property type="entry name" value="OMP/PagP_B-barrel"/>
</dbReference>
<keyword evidence="2" id="KW-0732">Signal</keyword>
<feature type="signal peptide" evidence="2">
    <location>
        <begin position="1"/>
        <end position="21"/>
    </location>
</feature>
<accession>A0A150WBI9</accession>
<name>A0A150WBI9_BDEBC</name>
<protein>
    <recommendedName>
        <fullName evidence="5">Outer membrane protein beta-barrel domain-containing protein</fullName>
    </recommendedName>
</protein>
<evidence type="ECO:0008006" key="5">
    <source>
        <dbReference type="Google" id="ProtNLM"/>
    </source>
</evidence>
<comment type="caution">
    <text evidence="3">The sequence shown here is derived from an EMBL/GenBank/DDBJ whole genome shotgun (WGS) entry which is preliminary data.</text>
</comment>
<dbReference type="Proteomes" id="UP000075391">
    <property type="component" value="Unassembled WGS sequence"/>
</dbReference>
<reference evidence="3 4" key="1">
    <citation type="submission" date="2016-03" db="EMBL/GenBank/DDBJ databases">
        <authorList>
            <person name="Ploux O."/>
        </authorList>
    </citation>
    <scope>NUCLEOTIDE SEQUENCE [LARGE SCALE GENOMIC DNA]</scope>
    <source>
        <strain evidence="3 4">BER2</strain>
    </source>
</reference>
<evidence type="ECO:0000256" key="1">
    <source>
        <dbReference type="SAM" id="MobiDB-lite"/>
    </source>
</evidence>
<dbReference type="AlphaFoldDB" id="A0A150WBI9"/>
<organism evidence="3 4">
    <name type="scientific">Bdellovibrio bacteriovorus</name>
    <dbReference type="NCBI Taxonomy" id="959"/>
    <lineage>
        <taxon>Bacteria</taxon>
        <taxon>Pseudomonadati</taxon>
        <taxon>Bdellovibrionota</taxon>
        <taxon>Bdellovibrionia</taxon>
        <taxon>Bdellovibrionales</taxon>
        <taxon>Pseudobdellovibrionaceae</taxon>
        <taxon>Bdellovibrio</taxon>
    </lineage>
</organism>
<gene>
    <name evidence="3" type="ORF">AZI85_13050</name>
</gene>
<evidence type="ECO:0000313" key="3">
    <source>
        <dbReference type="EMBL" id="KYG60394.1"/>
    </source>
</evidence>
<feature type="chain" id="PRO_5007572524" description="Outer membrane protein beta-barrel domain-containing protein" evidence="2">
    <location>
        <begin position="22"/>
        <end position="301"/>
    </location>
</feature>
<sequence length="301" mass="32027">MLGRKFFAVLVFLLGCSSAFAASVSAVKGQKVLITLDGESVMEGDEFFLVNPGTTKRTAIIRVKQVKGKKALGEILKGRAASGYTLQAKAASKMSADVTPTEEGEESTPRPTTNVSRVLKDSYGILGGYLMNSMDADVSYKDGFGITQKAAVKMSGSGFGVGGFYDYVFSPSLVGRGYAAIEQFNVSGTASSAACSGSSSCDAKINYLSVYGLAKWYPYIGKYRPWIGAGMGYLLAVSKSSTALNESQISTNSVITAAFGTDIQMDRKTYIPVSLEYNMFPASSTVKANQILLKAGWAWNL</sequence>
<evidence type="ECO:0000256" key="2">
    <source>
        <dbReference type="SAM" id="SignalP"/>
    </source>
</evidence>